<evidence type="ECO:0000256" key="3">
    <source>
        <dbReference type="SAM" id="SignalP"/>
    </source>
</evidence>
<keyword evidence="2" id="KW-0472">Membrane</keyword>
<keyword evidence="3" id="KW-0732">Signal</keyword>
<dbReference type="PROSITE" id="PS51767">
    <property type="entry name" value="PEPTIDASE_A1"/>
    <property type="match status" value="1"/>
</dbReference>
<evidence type="ECO:0000313" key="5">
    <source>
        <dbReference type="EMBL" id="CAF9921265.1"/>
    </source>
</evidence>
<reference evidence="5" key="1">
    <citation type="submission" date="2021-03" db="EMBL/GenBank/DDBJ databases">
        <authorList>
            <person name="Tagirdzhanova G."/>
        </authorList>
    </citation>
    <scope>NUCLEOTIDE SEQUENCE</scope>
</reference>
<feature type="signal peptide" evidence="3">
    <location>
        <begin position="1"/>
        <end position="20"/>
    </location>
</feature>
<protein>
    <recommendedName>
        <fullName evidence="4">Peptidase A1 domain-containing protein</fullName>
    </recommendedName>
</protein>
<dbReference type="AlphaFoldDB" id="A0A8H3IHP9"/>
<dbReference type="InterPro" id="IPR021109">
    <property type="entry name" value="Peptidase_aspartic_dom_sf"/>
</dbReference>
<accession>A0A8H3IHP9</accession>
<name>A0A8H3IHP9_9LECA</name>
<feature type="domain" description="Peptidase A1" evidence="4">
    <location>
        <begin position="40"/>
        <end position="426"/>
    </location>
</feature>
<feature type="region of interest" description="Disordered" evidence="1">
    <location>
        <begin position="467"/>
        <end position="501"/>
    </location>
</feature>
<keyword evidence="2" id="KW-0812">Transmembrane</keyword>
<comment type="caution">
    <text evidence="5">The sequence shown here is derived from an EMBL/GenBank/DDBJ whole genome shotgun (WGS) entry which is preliminary data.</text>
</comment>
<evidence type="ECO:0000256" key="1">
    <source>
        <dbReference type="SAM" id="MobiDB-lite"/>
    </source>
</evidence>
<proteinExistence type="predicted"/>
<keyword evidence="2" id="KW-1133">Transmembrane helix</keyword>
<evidence type="ECO:0000256" key="2">
    <source>
        <dbReference type="SAM" id="Phobius"/>
    </source>
</evidence>
<feature type="compositionally biased region" description="Polar residues" evidence="1">
    <location>
        <begin position="467"/>
        <end position="476"/>
    </location>
</feature>
<sequence length="596" mass="62848">MPFLLHCVQIILCSAVLALGASVVNVEWSDESYGPDGPWHAVTVSLGTNKAGEALSSVDLHPGGQWGSQILTSKVCDNAGSTELTPCLAGAAGFYNPNNSQTAVQGTPEDTGAGPSWELRGFVARDETFGLTQGLDTMRMNTSHGSMTAVNCSVFAMETATLGLPEGQTYTAPVGHLALGFSGQGRLVYETDQNISSYAFPGALATNNIIPSNSFGLHYGSASLGLAGSLTWGGFDQSRVLGDVGAFSLSDDGGQDNIIVVEQGDFPFSAPSNTSEDDAPTSYTGLLSVDSNSGTQPTNLHPMLSYMYMDPATCSAIVEHLPVTLQRFTNLYIWNTSDPSFTRLMQSSAHLDFVFENSSQGNLTIKVPFQLLNLTLDAPIASPPVQYFPCQPFHASDGSSHYFLGKSFLQAAFLGMNWEQRKFFLAQAPGPGAAAPNLQDISTDATMISSNPVADFASSWSGIWKTTSQTSPSAGQTTPSDGSSGGGNTSSSTPTPSGGSGLSAGAKAGIAIGVVVAVLAVLGLGFIFFRRRRTRNVAMMPQPTTPAQNGLAHEKDGYQVVKPVEKDGRHLENELYGDGLVHEIEGESQRRELSTH</sequence>
<dbReference type="SUPFAM" id="SSF50630">
    <property type="entry name" value="Acid proteases"/>
    <property type="match status" value="1"/>
</dbReference>
<gene>
    <name evidence="5" type="ORF">HETSPECPRED_004479</name>
</gene>
<feature type="chain" id="PRO_5034739898" description="Peptidase A1 domain-containing protein" evidence="3">
    <location>
        <begin position="21"/>
        <end position="596"/>
    </location>
</feature>
<dbReference type="OrthoDB" id="4074350at2759"/>
<dbReference type="Proteomes" id="UP000664521">
    <property type="component" value="Unassembled WGS sequence"/>
</dbReference>
<dbReference type="Gene3D" id="2.40.70.10">
    <property type="entry name" value="Acid Proteases"/>
    <property type="match status" value="1"/>
</dbReference>
<keyword evidence="6" id="KW-1185">Reference proteome</keyword>
<feature type="transmembrane region" description="Helical" evidence="2">
    <location>
        <begin position="508"/>
        <end position="529"/>
    </location>
</feature>
<dbReference type="PANTHER" id="PTHR16861">
    <property type="entry name" value="GLYCOPROTEIN 38"/>
    <property type="match status" value="1"/>
</dbReference>
<dbReference type="EMBL" id="CAJPDS010000027">
    <property type="protein sequence ID" value="CAF9921265.1"/>
    <property type="molecule type" value="Genomic_DNA"/>
</dbReference>
<evidence type="ECO:0000259" key="4">
    <source>
        <dbReference type="PROSITE" id="PS51767"/>
    </source>
</evidence>
<evidence type="ECO:0000313" key="6">
    <source>
        <dbReference type="Proteomes" id="UP000664521"/>
    </source>
</evidence>
<feature type="compositionally biased region" description="Low complexity" evidence="1">
    <location>
        <begin position="489"/>
        <end position="501"/>
    </location>
</feature>
<dbReference type="PANTHER" id="PTHR16861:SF4">
    <property type="entry name" value="SH3 DOMAIN PROTEIN (AFU_ORTHOLOGUE AFUA_1G13610)"/>
    <property type="match status" value="1"/>
</dbReference>
<organism evidence="5 6">
    <name type="scientific">Heterodermia speciosa</name>
    <dbReference type="NCBI Taxonomy" id="116794"/>
    <lineage>
        <taxon>Eukaryota</taxon>
        <taxon>Fungi</taxon>
        <taxon>Dikarya</taxon>
        <taxon>Ascomycota</taxon>
        <taxon>Pezizomycotina</taxon>
        <taxon>Lecanoromycetes</taxon>
        <taxon>OSLEUM clade</taxon>
        <taxon>Lecanoromycetidae</taxon>
        <taxon>Caliciales</taxon>
        <taxon>Physciaceae</taxon>
        <taxon>Heterodermia</taxon>
    </lineage>
</organism>
<dbReference type="InterPro" id="IPR033121">
    <property type="entry name" value="PEPTIDASE_A1"/>
</dbReference>